<dbReference type="EMBL" id="NGJZ01000002">
    <property type="protein sequence ID" value="RSU06912.1"/>
    <property type="molecule type" value="Genomic_DNA"/>
</dbReference>
<dbReference type="SUPFAM" id="SSF55681">
    <property type="entry name" value="Class II aaRS and biotin synthetases"/>
    <property type="match status" value="1"/>
</dbReference>
<dbReference type="SUPFAM" id="SSF50037">
    <property type="entry name" value="C-terminal domain of transcriptional repressors"/>
    <property type="match status" value="1"/>
</dbReference>
<dbReference type="GO" id="GO:0005737">
    <property type="term" value="C:cytoplasm"/>
    <property type="evidence" value="ECO:0007669"/>
    <property type="project" value="TreeGrafter"/>
</dbReference>
<comment type="similarity">
    <text evidence="5">Belongs to the biotin--protein ligase family.</text>
</comment>
<dbReference type="AlphaFoldDB" id="A0A430AG72"/>
<keyword evidence="4 5" id="KW-0092">Biotin</keyword>
<dbReference type="GO" id="GO:0003677">
    <property type="term" value="F:DNA binding"/>
    <property type="evidence" value="ECO:0007669"/>
    <property type="project" value="UniProtKB-UniRule"/>
</dbReference>
<accession>A0A430AG72</accession>
<dbReference type="InterPro" id="IPR036390">
    <property type="entry name" value="WH_DNA-bd_sf"/>
</dbReference>
<dbReference type="Pfam" id="PF08279">
    <property type="entry name" value="HTH_11"/>
    <property type="match status" value="1"/>
</dbReference>
<dbReference type="Proteomes" id="UP000288669">
    <property type="component" value="Unassembled WGS sequence"/>
</dbReference>
<dbReference type="InterPro" id="IPR003142">
    <property type="entry name" value="BPL_C"/>
</dbReference>
<evidence type="ECO:0000313" key="7">
    <source>
        <dbReference type="EMBL" id="RSU06912.1"/>
    </source>
</evidence>
<dbReference type="InterPro" id="IPR004408">
    <property type="entry name" value="Biotin_CoA_COase_ligase"/>
</dbReference>
<dbReference type="Gene3D" id="2.30.30.100">
    <property type="match status" value="1"/>
</dbReference>
<dbReference type="PROSITE" id="PS51733">
    <property type="entry name" value="BPL_LPL_CATALYTIC"/>
    <property type="match status" value="1"/>
</dbReference>
<dbReference type="GO" id="GO:0016740">
    <property type="term" value="F:transferase activity"/>
    <property type="evidence" value="ECO:0007669"/>
    <property type="project" value="UniProtKB-ARBA"/>
</dbReference>
<dbReference type="PANTHER" id="PTHR12835">
    <property type="entry name" value="BIOTIN PROTEIN LIGASE"/>
    <property type="match status" value="1"/>
</dbReference>
<gene>
    <name evidence="5" type="primary">birA</name>
    <name evidence="7" type="ORF">CBF30_06530</name>
</gene>
<dbReference type="Gene3D" id="3.30.930.10">
    <property type="entry name" value="Bira Bifunctional Protein, Domain 2"/>
    <property type="match status" value="1"/>
</dbReference>
<name>A0A430AG72_9ENTE</name>
<evidence type="ECO:0000256" key="1">
    <source>
        <dbReference type="ARBA" id="ARBA00022598"/>
    </source>
</evidence>
<dbReference type="PANTHER" id="PTHR12835:SF5">
    <property type="entry name" value="BIOTIN--PROTEIN LIGASE"/>
    <property type="match status" value="1"/>
</dbReference>
<comment type="caution">
    <text evidence="5">Lacks conserved residue(s) required for the propagation of feature annotation.</text>
</comment>
<evidence type="ECO:0000259" key="6">
    <source>
        <dbReference type="PROSITE" id="PS51733"/>
    </source>
</evidence>
<evidence type="ECO:0000256" key="5">
    <source>
        <dbReference type="HAMAP-Rule" id="MF_00978"/>
    </source>
</evidence>
<feature type="binding site" evidence="5">
    <location>
        <position position="117"/>
    </location>
    <ligand>
        <name>biotin</name>
        <dbReference type="ChEBI" id="CHEBI:57586"/>
    </ligand>
</feature>
<evidence type="ECO:0000313" key="8">
    <source>
        <dbReference type="Proteomes" id="UP000288669"/>
    </source>
</evidence>
<evidence type="ECO:0000256" key="4">
    <source>
        <dbReference type="ARBA" id="ARBA00023267"/>
    </source>
</evidence>
<protein>
    <recommendedName>
        <fullName evidence="5">Bifunctional ligase/repressor BirA</fullName>
    </recommendedName>
    <alternativeName>
        <fullName evidence="5">Biotin--[acetyl-CoA-carboxylase] ligase</fullName>
        <ecNumber evidence="5">6.3.4.15</ecNumber>
    </alternativeName>
    <alternativeName>
        <fullName evidence="5">Biotin--protein ligase</fullName>
    </alternativeName>
    <alternativeName>
        <fullName evidence="5">Biotin-[acetyl-CoA carboxylase] synthetase</fullName>
    </alternativeName>
</protein>
<dbReference type="Gene3D" id="1.10.10.10">
    <property type="entry name" value="Winged helix-like DNA-binding domain superfamily/Winged helix DNA-binding domain"/>
    <property type="match status" value="1"/>
</dbReference>
<dbReference type="NCBIfam" id="TIGR00121">
    <property type="entry name" value="birA_ligase"/>
    <property type="match status" value="1"/>
</dbReference>
<organism evidence="7 8">
    <name type="scientific">Vagococcus entomophilus</name>
    <dbReference type="NCBI Taxonomy" id="1160095"/>
    <lineage>
        <taxon>Bacteria</taxon>
        <taxon>Bacillati</taxon>
        <taxon>Bacillota</taxon>
        <taxon>Bacilli</taxon>
        <taxon>Lactobacillales</taxon>
        <taxon>Enterococcaceae</taxon>
        <taxon>Vagococcus</taxon>
    </lineage>
</organism>
<keyword evidence="3 5" id="KW-0067">ATP-binding</keyword>
<keyword evidence="5" id="KW-0804">Transcription</keyword>
<dbReference type="InterPro" id="IPR013196">
    <property type="entry name" value="HTH_11"/>
</dbReference>
<keyword evidence="2 5" id="KW-0547">Nucleotide-binding</keyword>
<proteinExistence type="inferred from homology"/>
<keyword evidence="5" id="KW-0678">Repressor</keyword>
<feature type="binding site" evidence="5">
    <location>
        <position position="189"/>
    </location>
    <ligand>
        <name>biotin</name>
        <dbReference type="ChEBI" id="CHEBI:57586"/>
    </ligand>
</feature>
<dbReference type="InterPro" id="IPR008988">
    <property type="entry name" value="Transcriptional_repressor_C"/>
</dbReference>
<dbReference type="SUPFAM" id="SSF46785">
    <property type="entry name" value="Winged helix' DNA-binding domain"/>
    <property type="match status" value="1"/>
</dbReference>
<comment type="function">
    <text evidence="5">Acts both as a biotin--[acetyl-CoA-carboxylase] ligase and a repressor.</text>
</comment>
<dbReference type="Pfam" id="PF02237">
    <property type="entry name" value="BPL_C"/>
    <property type="match status" value="1"/>
</dbReference>
<evidence type="ECO:0000256" key="3">
    <source>
        <dbReference type="ARBA" id="ARBA00022840"/>
    </source>
</evidence>
<dbReference type="Pfam" id="PF03099">
    <property type="entry name" value="BPL_LplA_LipB"/>
    <property type="match status" value="1"/>
</dbReference>
<dbReference type="RefSeq" id="WP_126824002.1">
    <property type="nucleotide sequence ID" value="NZ_JBHLWU010000002.1"/>
</dbReference>
<feature type="DNA-binding region" description="H-T-H motif" evidence="5">
    <location>
        <begin position="21"/>
        <end position="40"/>
    </location>
</feature>
<keyword evidence="5" id="KW-0238">DNA-binding</keyword>
<feature type="domain" description="BPL/LPL catalytic" evidence="6">
    <location>
        <begin position="68"/>
        <end position="264"/>
    </location>
</feature>
<sequence>MSTKNKVLDILIQSSPSFVSGEEIAQQLSLSRTAIWKAMNELKKEGHQINSTTHKGYQYIPNHTLSQAGIRRCLVQNLLPSDLTIYTVETTDSTNKELKKRAIDGDLTPTLLAASTQTETKGRFGRPYFSAADGQGIYFSFSMHPRRELEEIAQYTIISAVATSRAIERLTNKKIQIKWVNDLYMDGKKVCGILSEALTDIETHTISSIIIGIGINLSIPQESFPLELQEKATSLFPNGKALVTRNELIAEITNEFFYILNTIETNPYMEEYQKRSFVLGKAVSFTRGNTHYQGVAQSINEKGELVVLLLSGEEMTLSSGEISLEKIGY</sequence>
<dbReference type="CDD" id="cd16442">
    <property type="entry name" value="BPL"/>
    <property type="match status" value="1"/>
</dbReference>
<keyword evidence="8" id="KW-1185">Reference proteome</keyword>
<keyword evidence="5" id="KW-0805">Transcription regulation</keyword>
<dbReference type="InterPro" id="IPR030855">
    <property type="entry name" value="Bifunct_BirA"/>
</dbReference>
<comment type="catalytic activity">
    <reaction evidence="5">
        <text>biotin + L-lysyl-[protein] + ATP = N(6)-biotinyl-L-lysyl-[protein] + AMP + diphosphate + H(+)</text>
        <dbReference type="Rhea" id="RHEA:11756"/>
        <dbReference type="Rhea" id="RHEA-COMP:9752"/>
        <dbReference type="Rhea" id="RHEA-COMP:10505"/>
        <dbReference type="ChEBI" id="CHEBI:15378"/>
        <dbReference type="ChEBI" id="CHEBI:29969"/>
        <dbReference type="ChEBI" id="CHEBI:30616"/>
        <dbReference type="ChEBI" id="CHEBI:33019"/>
        <dbReference type="ChEBI" id="CHEBI:57586"/>
        <dbReference type="ChEBI" id="CHEBI:83144"/>
        <dbReference type="ChEBI" id="CHEBI:456215"/>
        <dbReference type="EC" id="6.3.4.15"/>
    </reaction>
</comment>
<dbReference type="OrthoDB" id="9807064at2"/>
<dbReference type="EC" id="6.3.4.15" evidence="5"/>
<dbReference type="InterPro" id="IPR045864">
    <property type="entry name" value="aa-tRNA-synth_II/BPL/LPL"/>
</dbReference>
<keyword evidence="1 5" id="KW-0436">Ligase</keyword>
<dbReference type="GO" id="GO:0004077">
    <property type="term" value="F:biotin--[biotin carboxyl-carrier protein] ligase activity"/>
    <property type="evidence" value="ECO:0007669"/>
    <property type="project" value="UniProtKB-UniRule"/>
</dbReference>
<evidence type="ECO:0000256" key="2">
    <source>
        <dbReference type="ARBA" id="ARBA00022741"/>
    </source>
</evidence>
<dbReference type="GO" id="GO:0006355">
    <property type="term" value="P:regulation of DNA-templated transcription"/>
    <property type="evidence" value="ECO:0007669"/>
    <property type="project" value="UniProtKB-UniRule"/>
</dbReference>
<dbReference type="InterPro" id="IPR036388">
    <property type="entry name" value="WH-like_DNA-bd_sf"/>
</dbReference>
<comment type="caution">
    <text evidence="7">The sequence shown here is derived from an EMBL/GenBank/DDBJ whole genome shotgun (WGS) entry which is preliminary data.</text>
</comment>
<dbReference type="GO" id="GO:0005524">
    <property type="term" value="F:ATP binding"/>
    <property type="evidence" value="ECO:0007669"/>
    <property type="project" value="UniProtKB-UniRule"/>
</dbReference>
<dbReference type="InterPro" id="IPR004143">
    <property type="entry name" value="BPL_LPL_catalytic"/>
</dbReference>
<reference evidence="7 8" key="1">
    <citation type="submission" date="2017-05" db="EMBL/GenBank/DDBJ databases">
        <title>Vagococcus spp. assemblies.</title>
        <authorList>
            <person name="Gulvik C.A."/>
        </authorList>
    </citation>
    <scope>NUCLEOTIDE SEQUENCE [LARGE SCALE GENOMIC DNA]</scope>
    <source>
        <strain evidence="7 8">DSM 24756</strain>
    </source>
</reference>
<feature type="binding site" evidence="5">
    <location>
        <begin position="93"/>
        <end position="95"/>
    </location>
    <ligand>
        <name>biotin</name>
        <dbReference type="ChEBI" id="CHEBI:57586"/>
    </ligand>
</feature>
<dbReference type="GO" id="GO:0009249">
    <property type="term" value="P:protein lipoylation"/>
    <property type="evidence" value="ECO:0007669"/>
    <property type="project" value="UniProtKB-ARBA"/>
</dbReference>
<dbReference type="HAMAP" id="MF_00978">
    <property type="entry name" value="Bifunct_BirA"/>
    <property type="match status" value="1"/>
</dbReference>